<dbReference type="EMBL" id="CAMXCT030000076">
    <property type="protein sequence ID" value="CAL4760756.1"/>
    <property type="molecule type" value="Genomic_DNA"/>
</dbReference>
<feature type="zinc finger region" description="C3H1-type" evidence="1">
    <location>
        <begin position="85"/>
        <end position="112"/>
    </location>
</feature>
<proteinExistence type="predicted"/>
<dbReference type="OrthoDB" id="412791at2759"/>
<evidence type="ECO:0000313" key="5">
    <source>
        <dbReference type="Proteomes" id="UP001152797"/>
    </source>
</evidence>
<dbReference type="InterPro" id="IPR000571">
    <property type="entry name" value="Znf_CCCH"/>
</dbReference>
<evidence type="ECO:0000259" key="2">
    <source>
        <dbReference type="PROSITE" id="PS50103"/>
    </source>
</evidence>
<keyword evidence="5" id="KW-1185">Reference proteome</keyword>
<comment type="caution">
    <text evidence="3">The sequence shown here is derived from an EMBL/GenBank/DDBJ whole genome shotgun (WGS) entry which is preliminary data.</text>
</comment>
<dbReference type="EMBL" id="CAMXCT020000076">
    <property type="protein sequence ID" value="CAL1126819.1"/>
    <property type="molecule type" value="Genomic_DNA"/>
</dbReference>
<protein>
    <submittedName>
        <fullName evidence="4">C3H1-type domain-containing protein</fullName>
    </submittedName>
</protein>
<organism evidence="3">
    <name type="scientific">Cladocopium goreaui</name>
    <dbReference type="NCBI Taxonomy" id="2562237"/>
    <lineage>
        <taxon>Eukaryota</taxon>
        <taxon>Sar</taxon>
        <taxon>Alveolata</taxon>
        <taxon>Dinophyceae</taxon>
        <taxon>Suessiales</taxon>
        <taxon>Symbiodiniaceae</taxon>
        <taxon>Cladocopium</taxon>
    </lineage>
</organism>
<dbReference type="AlphaFoldDB" id="A0A9P1FE07"/>
<gene>
    <name evidence="3" type="ORF">C1SCF055_LOCUS1950</name>
</gene>
<name>A0A9P1FE07_9DINO</name>
<dbReference type="PROSITE" id="PS50103">
    <property type="entry name" value="ZF_C3H1"/>
    <property type="match status" value="1"/>
</dbReference>
<dbReference type="EMBL" id="CAMXCT010000076">
    <property type="protein sequence ID" value="CAI3973444.1"/>
    <property type="molecule type" value="Genomic_DNA"/>
</dbReference>
<dbReference type="GO" id="GO:0008270">
    <property type="term" value="F:zinc ion binding"/>
    <property type="evidence" value="ECO:0007669"/>
    <property type="project" value="UniProtKB-KW"/>
</dbReference>
<keyword evidence="1" id="KW-0863">Zinc-finger</keyword>
<keyword evidence="1" id="KW-0862">Zinc</keyword>
<reference evidence="3" key="1">
    <citation type="submission" date="2022-10" db="EMBL/GenBank/DDBJ databases">
        <authorList>
            <person name="Chen Y."/>
            <person name="Dougan E. K."/>
            <person name="Chan C."/>
            <person name="Rhodes N."/>
            <person name="Thang M."/>
        </authorList>
    </citation>
    <scope>NUCLEOTIDE SEQUENCE</scope>
</reference>
<dbReference type="Proteomes" id="UP001152797">
    <property type="component" value="Unassembled WGS sequence"/>
</dbReference>
<evidence type="ECO:0000256" key="1">
    <source>
        <dbReference type="PROSITE-ProRule" id="PRU00723"/>
    </source>
</evidence>
<evidence type="ECO:0000313" key="3">
    <source>
        <dbReference type="EMBL" id="CAI3973444.1"/>
    </source>
</evidence>
<accession>A0A9P1FE07</accession>
<sequence length="229" mass="25662">MSGIRYHMTFIDVVTTPPAAAVKRGESSPPVLKDKADSTVSRSQYEQQQMKLQVSKLQWGSQLPSGGTLQEYQEMPSCGSYGHPQICRRPCILFLRGTCKRSGDCGFCHLPHEARTASFDKQQREFLKSLPAVTVMEMLLPYVRKQVEDNALPGAGVLLQLFISEISIREHQSRTRTPRTPWRVRCVLERLSLSGLVAVACGAIRGRFPKLLCNELTKLREMAKDLAEA</sequence>
<feature type="domain" description="C3H1-type" evidence="2">
    <location>
        <begin position="85"/>
        <end position="112"/>
    </location>
</feature>
<keyword evidence="1" id="KW-0479">Metal-binding</keyword>
<reference evidence="4 5" key="2">
    <citation type="submission" date="2024-05" db="EMBL/GenBank/DDBJ databases">
        <authorList>
            <person name="Chen Y."/>
            <person name="Shah S."/>
            <person name="Dougan E. K."/>
            <person name="Thang M."/>
            <person name="Chan C."/>
        </authorList>
    </citation>
    <scope>NUCLEOTIDE SEQUENCE [LARGE SCALE GENOMIC DNA]</scope>
</reference>
<evidence type="ECO:0000313" key="4">
    <source>
        <dbReference type="EMBL" id="CAL4760756.1"/>
    </source>
</evidence>